<comment type="caution">
    <text evidence="1">The sequence shown here is derived from an EMBL/GenBank/DDBJ whole genome shotgun (WGS) entry which is preliminary data.</text>
</comment>
<dbReference type="AlphaFoldDB" id="A0ABD1RQT1"/>
<evidence type="ECO:0000313" key="1">
    <source>
        <dbReference type="EMBL" id="KAL2490531.1"/>
    </source>
</evidence>
<accession>A0ABD1RQT1</accession>
<protein>
    <submittedName>
        <fullName evidence="1">Uncharacterized protein</fullName>
    </submittedName>
</protein>
<keyword evidence="2" id="KW-1185">Reference proteome</keyword>
<organism evidence="1 2">
    <name type="scientific">Abeliophyllum distichum</name>
    <dbReference type="NCBI Taxonomy" id="126358"/>
    <lineage>
        <taxon>Eukaryota</taxon>
        <taxon>Viridiplantae</taxon>
        <taxon>Streptophyta</taxon>
        <taxon>Embryophyta</taxon>
        <taxon>Tracheophyta</taxon>
        <taxon>Spermatophyta</taxon>
        <taxon>Magnoliopsida</taxon>
        <taxon>eudicotyledons</taxon>
        <taxon>Gunneridae</taxon>
        <taxon>Pentapetalae</taxon>
        <taxon>asterids</taxon>
        <taxon>lamiids</taxon>
        <taxon>Lamiales</taxon>
        <taxon>Oleaceae</taxon>
        <taxon>Forsythieae</taxon>
        <taxon>Abeliophyllum</taxon>
    </lineage>
</organism>
<name>A0ABD1RQT1_9LAMI</name>
<dbReference type="EMBL" id="JBFOLK010000008">
    <property type="protein sequence ID" value="KAL2490531.1"/>
    <property type="molecule type" value="Genomic_DNA"/>
</dbReference>
<proteinExistence type="predicted"/>
<gene>
    <name evidence="1" type="ORF">Adt_26159</name>
</gene>
<evidence type="ECO:0000313" key="2">
    <source>
        <dbReference type="Proteomes" id="UP001604336"/>
    </source>
</evidence>
<dbReference type="Proteomes" id="UP001604336">
    <property type="component" value="Unassembled WGS sequence"/>
</dbReference>
<reference evidence="2" key="1">
    <citation type="submission" date="2024-07" db="EMBL/GenBank/DDBJ databases">
        <title>Two chromosome-level genome assemblies of Korean endemic species Abeliophyllum distichum and Forsythia ovata (Oleaceae).</title>
        <authorList>
            <person name="Jang H."/>
        </authorList>
    </citation>
    <scope>NUCLEOTIDE SEQUENCE [LARGE SCALE GENOMIC DNA]</scope>
</reference>
<sequence length="179" mass="19615">MLKLEPLGQALIGQELSPSCPTFTPHGSGVKLFPRRVKPTRLVPCTIGLQVKLLPRKGLLGLSHAPLGSRSSSYREGPILVGSAHVLGDSRSSYMVKLLPRWSKLTGSAHKLRVSYSSFLVKQSLTHGQGTIMIPKLDLLDWITCKNSTKHASNVKKMKSEQVNLTNATEIQAKIQFGY</sequence>